<dbReference type="AlphaFoldDB" id="U6GUD9"/>
<evidence type="ECO:0000313" key="2">
    <source>
        <dbReference type="Proteomes" id="UP000018050"/>
    </source>
</evidence>
<reference evidence="1" key="2">
    <citation type="submission" date="2013-10" db="EMBL/GenBank/DDBJ databases">
        <authorList>
            <person name="Aslett M."/>
        </authorList>
    </citation>
    <scope>NUCLEOTIDE SEQUENCE</scope>
    <source>
        <strain evidence="1">Houghton</strain>
    </source>
</reference>
<sequence>GVRTVDVEDPGYALDWLCSDLIS</sequence>
<evidence type="ECO:0000313" key="1">
    <source>
        <dbReference type="EMBL" id="CDI83162.1"/>
    </source>
</evidence>
<organism evidence="1 2">
    <name type="scientific">Eimeria acervulina</name>
    <name type="common">Coccidian parasite</name>
    <dbReference type="NCBI Taxonomy" id="5801"/>
    <lineage>
        <taxon>Eukaryota</taxon>
        <taxon>Sar</taxon>
        <taxon>Alveolata</taxon>
        <taxon>Apicomplexa</taxon>
        <taxon>Conoidasida</taxon>
        <taxon>Coccidia</taxon>
        <taxon>Eucoccidiorida</taxon>
        <taxon>Eimeriorina</taxon>
        <taxon>Eimeriidae</taxon>
        <taxon>Eimeria</taxon>
    </lineage>
</organism>
<name>U6GUD9_EIMAC</name>
<feature type="non-terminal residue" evidence="1">
    <location>
        <position position="1"/>
    </location>
</feature>
<dbReference type="EMBL" id="HG673321">
    <property type="protein sequence ID" value="CDI83162.1"/>
    <property type="molecule type" value="Genomic_DNA"/>
</dbReference>
<protein>
    <submittedName>
        <fullName evidence="1">Uncharacterized protein</fullName>
    </submittedName>
</protein>
<gene>
    <name evidence="1" type="ORF">EAH_00068600</name>
</gene>
<reference evidence="1" key="1">
    <citation type="submission" date="2013-10" db="EMBL/GenBank/DDBJ databases">
        <title>Genomic analysis of the causative agents of coccidiosis in chickens.</title>
        <authorList>
            <person name="Reid A.J."/>
            <person name="Blake D."/>
            <person name="Billington K."/>
            <person name="Browne H."/>
            <person name="Dunn M."/>
            <person name="Hung S."/>
            <person name="Kawahara F."/>
            <person name="Miranda-Saavedra D."/>
            <person name="Mourier T."/>
            <person name="Nagra H."/>
            <person name="Otto T.D."/>
            <person name="Rawlings N."/>
            <person name="Sanchez A."/>
            <person name="Sanders M."/>
            <person name="Subramaniam C."/>
            <person name="Tay Y."/>
            <person name="Dear P."/>
            <person name="Doerig C."/>
            <person name="Gruber A."/>
            <person name="Parkinson J."/>
            <person name="Shirley M."/>
            <person name="Wan K.L."/>
            <person name="Berriman M."/>
            <person name="Tomley F."/>
            <person name="Pain A."/>
        </authorList>
    </citation>
    <scope>NUCLEOTIDE SEQUENCE</scope>
    <source>
        <strain evidence="1">Houghton</strain>
    </source>
</reference>
<keyword evidence="2" id="KW-1185">Reference proteome</keyword>
<dbReference type="RefSeq" id="XP_013247678.1">
    <property type="nucleotide sequence ID" value="XM_013392224.1"/>
</dbReference>
<dbReference type="GeneID" id="25274927"/>
<proteinExistence type="predicted"/>
<dbReference type="VEuPathDB" id="ToxoDB:EAH_00068600"/>
<dbReference type="Proteomes" id="UP000018050">
    <property type="component" value="Unassembled WGS sequence"/>
</dbReference>
<accession>U6GUD9</accession>